<dbReference type="InterPro" id="IPR051906">
    <property type="entry name" value="TolC-like"/>
</dbReference>
<proteinExistence type="inferred from homology"/>
<comment type="similarity">
    <text evidence="2">Belongs to the outer membrane factor (OMF) (TC 1.B.17) family.</text>
</comment>
<comment type="subcellular location">
    <subcellularLocation>
        <location evidence="1">Cell outer membrane</location>
    </subcellularLocation>
</comment>
<keyword evidence="5" id="KW-0812">Transmembrane</keyword>
<protein>
    <submittedName>
        <fullName evidence="8">Outer membrane protein TolC</fullName>
    </submittedName>
</protein>
<organism evidence="8 9">
    <name type="scientific">Macellibacteroides fermentans</name>
    <dbReference type="NCBI Taxonomy" id="879969"/>
    <lineage>
        <taxon>Bacteria</taxon>
        <taxon>Pseudomonadati</taxon>
        <taxon>Bacteroidota</taxon>
        <taxon>Bacteroidia</taxon>
        <taxon>Bacteroidales</taxon>
        <taxon>Porphyromonadaceae</taxon>
        <taxon>Macellibacteroides</taxon>
    </lineage>
</organism>
<sequence>MESSPLLQQAKLGIEESRHNEKIVNAERLPSVALIAGDHLDGPITIEVPPINKNFNYWYVGIGIKYNLASQYKTSSKSRLARYSYQKAVENELLLRDNIQTLVKASHVRFAEAFAMYDTQKKSLELAEQNYDVINNRYLNDLALITDMLDAGNSKLSAELQVV</sequence>
<keyword evidence="9" id="KW-1185">Reference proteome</keyword>
<reference evidence="8 9" key="1">
    <citation type="submission" date="2020-07" db="EMBL/GenBank/DDBJ databases">
        <title>Genomic Encyclopedia of Type Strains, Phase IV (KMG-IV): sequencing the most valuable type-strain genomes for metagenomic binning, comparative biology and taxonomic classification.</title>
        <authorList>
            <person name="Goeker M."/>
        </authorList>
    </citation>
    <scope>NUCLEOTIDE SEQUENCE [LARGE SCALE GENOMIC DNA]</scope>
    <source>
        <strain evidence="8 9">DSM 23697</strain>
    </source>
</reference>
<evidence type="ECO:0000256" key="2">
    <source>
        <dbReference type="ARBA" id="ARBA00007613"/>
    </source>
</evidence>
<dbReference type="GO" id="GO:0015562">
    <property type="term" value="F:efflux transmembrane transporter activity"/>
    <property type="evidence" value="ECO:0007669"/>
    <property type="project" value="InterPro"/>
</dbReference>
<dbReference type="PANTHER" id="PTHR30026:SF23">
    <property type="entry name" value="TO APRF-PUTATIVE OUTER MEMBRANE EFFLUX PROTEIN OR SECRETED ALKALINE PHOSPHATASE-RELATED"/>
    <property type="match status" value="1"/>
</dbReference>
<dbReference type="SUPFAM" id="SSF56954">
    <property type="entry name" value="Outer membrane efflux proteins (OEP)"/>
    <property type="match status" value="1"/>
</dbReference>
<dbReference type="GO" id="GO:0015288">
    <property type="term" value="F:porin activity"/>
    <property type="evidence" value="ECO:0007669"/>
    <property type="project" value="TreeGrafter"/>
</dbReference>
<evidence type="ECO:0000256" key="6">
    <source>
        <dbReference type="ARBA" id="ARBA00023136"/>
    </source>
</evidence>
<dbReference type="Pfam" id="PF02321">
    <property type="entry name" value="OEP"/>
    <property type="match status" value="1"/>
</dbReference>
<dbReference type="AlphaFoldDB" id="A0A8E1ZUU5"/>
<evidence type="ECO:0000256" key="7">
    <source>
        <dbReference type="ARBA" id="ARBA00023237"/>
    </source>
</evidence>
<dbReference type="Gene3D" id="1.20.1600.10">
    <property type="entry name" value="Outer membrane efflux proteins (OEP)"/>
    <property type="match status" value="1"/>
</dbReference>
<name>A0A8E1ZUU5_9PORP</name>
<keyword evidence="4" id="KW-1134">Transmembrane beta strand</keyword>
<dbReference type="InterPro" id="IPR003423">
    <property type="entry name" value="OMP_efflux"/>
</dbReference>
<accession>A0A8E1ZUU5</accession>
<keyword evidence="7" id="KW-0998">Cell outer membrane</keyword>
<evidence type="ECO:0000256" key="5">
    <source>
        <dbReference type="ARBA" id="ARBA00022692"/>
    </source>
</evidence>
<keyword evidence="3" id="KW-0813">Transport</keyword>
<comment type="caution">
    <text evidence="8">The sequence shown here is derived from an EMBL/GenBank/DDBJ whole genome shotgun (WGS) entry which is preliminary data.</text>
</comment>
<dbReference type="Proteomes" id="UP000574332">
    <property type="component" value="Unassembled WGS sequence"/>
</dbReference>
<evidence type="ECO:0000313" key="9">
    <source>
        <dbReference type="Proteomes" id="UP000574332"/>
    </source>
</evidence>
<keyword evidence="6" id="KW-0472">Membrane</keyword>
<dbReference type="GO" id="GO:0009279">
    <property type="term" value="C:cell outer membrane"/>
    <property type="evidence" value="ECO:0007669"/>
    <property type="project" value="UniProtKB-SubCell"/>
</dbReference>
<evidence type="ECO:0000256" key="1">
    <source>
        <dbReference type="ARBA" id="ARBA00004442"/>
    </source>
</evidence>
<evidence type="ECO:0000313" key="8">
    <source>
        <dbReference type="EMBL" id="NYI48884.1"/>
    </source>
</evidence>
<dbReference type="GO" id="GO:1990281">
    <property type="term" value="C:efflux pump complex"/>
    <property type="evidence" value="ECO:0007669"/>
    <property type="project" value="TreeGrafter"/>
</dbReference>
<dbReference type="PANTHER" id="PTHR30026">
    <property type="entry name" value="OUTER MEMBRANE PROTEIN TOLC"/>
    <property type="match status" value="1"/>
</dbReference>
<gene>
    <name evidence="8" type="ORF">F5613_000929</name>
</gene>
<evidence type="ECO:0000256" key="3">
    <source>
        <dbReference type="ARBA" id="ARBA00022448"/>
    </source>
</evidence>
<evidence type="ECO:0000256" key="4">
    <source>
        <dbReference type="ARBA" id="ARBA00022452"/>
    </source>
</evidence>
<dbReference type="EMBL" id="JACCCY010000001">
    <property type="protein sequence ID" value="NYI48884.1"/>
    <property type="molecule type" value="Genomic_DNA"/>
</dbReference>